<reference evidence="2 3" key="1">
    <citation type="journal article" date="2014" name="BMC Genomics">
        <title>Genome sequencing of four Aureobasidium pullulans varieties: biotechnological potential, stress tolerance, and description of new species.</title>
        <authorList>
            <person name="Gostin Ar C."/>
            <person name="Ohm R.A."/>
            <person name="Kogej T."/>
            <person name="Sonjak S."/>
            <person name="Turk M."/>
            <person name="Zajc J."/>
            <person name="Zalar P."/>
            <person name="Grube M."/>
            <person name="Sun H."/>
            <person name="Han J."/>
            <person name="Sharma A."/>
            <person name="Chiniquy J."/>
            <person name="Ngan C.Y."/>
            <person name="Lipzen A."/>
            <person name="Barry K."/>
            <person name="Grigoriev I.V."/>
            <person name="Gunde-Cimerman N."/>
        </authorList>
    </citation>
    <scope>NUCLEOTIDE SEQUENCE [LARGE SCALE GENOMIC DNA]</scope>
    <source>
        <strain evidence="2 3">CBS 110374</strain>
    </source>
</reference>
<name>A0A074WBX7_AURM1</name>
<protein>
    <submittedName>
        <fullName evidence="2">Uncharacterized protein</fullName>
    </submittedName>
</protein>
<dbReference type="GeneID" id="63921966"/>
<sequence length="90" mass="10175">MSGFAINGVYPEFKGETPYMPEDFADQYPNDPERQKQAADRKNQAMAQGKEKKSHPSFAQTAKGLFKKKSHGGSEEIELVNEQAKSFKRH</sequence>
<dbReference type="AlphaFoldDB" id="A0A074WBX7"/>
<evidence type="ECO:0000313" key="3">
    <source>
        <dbReference type="Proteomes" id="UP000030672"/>
    </source>
</evidence>
<keyword evidence="3" id="KW-1185">Reference proteome</keyword>
<proteinExistence type="predicted"/>
<evidence type="ECO:0000313" key="2">
    <source>
        <dbReference type="EMBL" id="KEQ60006.1"/>
    </source>
</evidence>
<gene>
    <name evidence="2" type="ORF">M437DRAFT_87188</name>
</gene>
<feature type="compositionally biased region" description="Basic and acidic residues" evidence="1">
    <location>
        <begin position="31"/>
        <end position="43"/>
    </location>
</feature>
<dbReference type="EMBL" id="KL584845">
    <property type="protein sequence ID" value="KEQ60006.1"/>
    <property type="molecule type" value="Genomic_DNA"/>
</dbReference>
<dbReference type="RefSeq" id="XP_040877029.1">
    <property type="nucleotide sequence ID" value="XM_041028593.1"/>
</dbReference>
<dbReference type="Proteomes" id="UP000030672">
    <property type="component" value="Unassembled WGS sequence"/>
</dbReference>
<dbReference type="HOGENOM" id="CLU_2440470_0_0_1"/>
<feature type="region of interest" description="Disordered" evidence="1">
    <location>
        <begin position="1"/>
        <end position="90"/>
    </location>
</feature>
<evidence type="ECO:0000256" key="1">
    <source>
        <dbReference type="SAM" id="MobiDB-lite"/>
    </source>
</evidence>
<organism evidence="2 3">
    <name type="scientific">Aureobasidium melanogenum (strain CBS 110374)</name>
    <name type="common">Aureobasidium pullulans var. melanogenum</name>
    <dbReference type="NCBI Taxonomy" id="1043003"/>
    <lineage>
        <taxon>Eukaryota</taxon>
        <taxon>Fungi</taxon>
        <taxon>Dikarya</taxon>
        <taxon>Ascomycota</taxon>
        <taxon>Pezizomycotina</taxon>
        <taxon>Dothideomycetes</taxon>
        <taxon>Dothideomycetidae</taxon>
        <taxon>Dothideales</taxon>
        <taxon>Saccotheciaceae</taxon>
        <taxon>Aureobasidium</taxon>
    </lineage>
</organism>
<accession>A0A074WBX7</accession>